<dbReference type="InterPro" id="IPR017517">
    <property type="entry name" value="Maleyloyr_isom"/>
</dbReference>
<sequence length="227" mass="24391">MPSDPPSDAETVYRIATANRLLAAGMFADLTQEQWRTPSLCAGWTVREIAAHLLEPLEARIGTVGLLTNLVRYRGSLDRMVDETARRVAARPTDEIVAGLRERASTRLKPPVVGPAGPMTDTCIHLRDAARPLGLDVCPSPASWRPALDFLVSRPAARGFIPRDRLAGLCFTATDQDWRHGDGLEVLGTSEAIAMAVSGRATALDDLAGPGVDVLRPRIARASPAEP</sequence>
<dbReference type="SUPFAM" id="SSF109854">
    <property type="entry name" value="DinB/YfiT-like putative metalloenzymes"/>
    <property type="match status" value="1"/>
</dbReference>
<gene>
    <name evidence="2" type="ORF">ABQ292_22230</name>
</gene>
<proteinExistence type="predicted"/>
<dbReference type="RefSeq" id="WP_369209890.1">
    <property type="nucleotide sequence ID" value="NZ_JBFNXQ010000104.1"/>
</dbReference>
<protein>
    <submittedName>
        <fullName evidence="2">Maleylpyruvate isomerase family mycothiol-dependent enzyme</fullName>
    </submittedName>
</protein>
<dbReference type="NCBIfam" id="TIGR03083">
    <property type="entry name" value="maleylpyruvate isomerase family mycothiol-dependent enzyme"/>
    <property type="match status" value="1"/>
</dbReference>
<dbReference type="InterPro" id="IPR034660">
    <property type="entry name" value="DinB/YfiT-like"/>
</dbReference>
<reference evidence="2 3" key="1">
    <citation type="submission" date="2024-06" db="EMBL/GenBank/DDBJ databases">
        <title>Draft genome sequence of Geodermatophilus badlandi, a novel member of the Geodermatophilaceae isolated from badland sedimentary rocks in the Red desert, Wyoming, USA.</title>
        <authorList>
            <person name="Ben Tekaya S."/>
            <person name="Nouioui I."/>
            <person name="Flores G.M."/>
            <person name="Shaal M.N."/>
            <person name="Bredoire F."/>
            <person name="Basile F."/>
            <person name="Van Diepen L."/>
            <person name="Ward N.L."/>
        </authorList>
    </citation>
    <scope>NUCLEOTIDE SEQUENCE [LARGE SCALE GENOMIC DNA]</scope>
    <source>
        <strain evidence="2 3">WL48A</strain>
    </source>
</reference>
<keyword evidence="2" id="KW-0413">Isomerase</keyword>
<name>A0ABV3XL56_9ACTN</name>
<accession>A0ABV3XL56</accession>
<feature type="domain" description="Mycothiol-dependent maleylpyruvate isomerase metal-binding" evidence="1">
    <location>
        <begin position="26"/>
        <end position="107"/>
    </location>
</feature>
<dbReference type="Pfam" id="PF11716">
    <property type="entry name" value="MDMPI_N"/>
    <property type="match status" value="1"/>
</dbReference>
<dbReference type="EMBL" id="JBFNXQ010000104">
    <property type="protein sequence ID" value="MEX5721077.1"/>
    <property type="molecule type" value="Genomic_DNA"/>
</dbReference>
<dbReference type="InterPro" id="IPR024344">
    <property type="entry name" value="MDMPI_metal-binding"/>
</dbReference>
<comment type="caution">
    <text evidence="2">The sequence shown here is derived from an EMBL/GenBank/DDBJ whole genome shotgun (WGS) entry which is preliminary data.</text>
</comment>
<dbReference type="GO" id="GO:0016853">
    <property type="term" value="F:isomerase activity"/>
    <property type="evidence" value="ECO:0007669"/>
    <property type="project" value="UniProtKB-KW"/>
</dbReference>
<dbReference type="Proteomes" id="UP001560045">
    <property type="component" value="Unassembled WGS sequence"/>
</dbReference>
<evidence type="ECO:0000313" key="2">
    <source>
        <dbReference type="EMBL" id="MEX5721077.1"/>
    </source>
</evidence>
<evidence type="ECO:0000313" key="3">
    <source>
        <dbReference type="Proteomes" id="UP001560045"/>
    </source>
</evidence>
<dbReference type="Gene3D" id="1.20.120.450">
    <property type="entry name" value="dinb family like domain"/>
    <property type="match status" value="1"/>
</dbReference>
<organism evidence="2 3">
    <name type="scientific">Geodermatophilus maliterrae</name>
    <dbReference type="NCBI Taxonomy" id="3162531"/>
    <lineage>
        <taxon>Bacteria</taxon>
        <taxon>Bacillati</taxon>
        <taxon>Actinomycetota</taxon>
        <taxon>Actinomycetes</taxon>
        <taxon>Geodermatophilales</taxon>
        <taxon>Geodermatophilaceae</taxon>
        <taxon>Geodermatophilus</taxon>
    </lineage>
</organism>
<keyword evidence="3" id="KW-1185">Reference proteome</keyword>
<evidence type="ECO:0000259" key="1">
    <source>
        <dbReference type="Pfam" id="PF11716"/>
    </source>
</evidence>